<evidence type="ECO:0000256" key="2">
    <source>
        <dbReference type="ARBA" id="ARBA00022692"/>
    </source>
</evidence>
<accession>A0A074VFG9</accession>
<comment type="similarity">
    <text evidence="5">Belongs to the SAT4 family.</text>
</comment>
<dbReference type="RefSeq" id="XP_040874753.1">
    <property type="nucleotide sequence ID" value="XM_041023854.1"/>
</dbReference>
<comment type="subcellular location">
    <subcellularLocation>
        <location evidence="1">Membrane</location>
        <topology evidence="1">Multi-pass membrane protein</topology>
    </subcellularLocation>
</comment>
<reference evidence="8 9" key="1">
    <citation type="journal article" date="2014" name="BMC Genomics">
        <title>Genome sequencing of four Aureobasidium pullulans varieties: biotechnological potential, stress tolerance, and description of new species.</title>
        <authorList>
            <person name="Gostin Ar C."/>
            <person name="Ohm R.A."/>
            <person name="Kogej T."/>
            <person name="Sonjak S."/>
            <person name="Turk M."/>
            <person name="Zajc J."/>
            <person name="Zalar P."/>
            <person name="Grube M."/>
            <person name="Sun H."/>
            <person name="Han J."/>
            <person name="Sharma A."/>
            <person name="Chiniquy J."/>
            <person name="Ngan C.Y."/>
            <person name="Lipzen A."/>
            <person name="Barry K."/>
            <person name="Grigoriev I.V."/>
            <person name="Gunde-Cimerman N."/>
        </authorList>
    </citation>
    <scope>NUCLEOTIDE SEQUENCE [LARGE SCALE GENOMIC DNA]</scope>
    <source>
        <strain evidence="8 9">CBS 110374</strain>
    </source>
</reference>
<feature type="transmembrane region" description="Helical" evidence="6">
    <location>
        <begin position="207"/>
        <end position="225"/>
    </location>
</feature>
<sequence length="262" mass="29200">MGWIRNASPEVVGQSRYLMVISVCAVSVPLMTLIVILRGYHCLRMNKNGRLSYYHLCLYTAFAVVYIVLAIIQTRLGLGLPFDLLPKANLELYTLVCRLRHTAYNLALGFATLEYCKHATDSTHQRIFRLGIFSIVLAHLVSFLLFLLSCQPIKRAWIPQTDGECLATRPLSYGTSIAMLVTNLVAILMPIPLLCKLQLTKSERTRPIALTLLGLLTPICSVARVCQIETMIDDGDSTMLVFWGIVENCVGASTDLTSTICW</sequence>
<evidence type="ECO:0000256" key="1">
    <source>
        <dbReference type="ARBA" id="ARBA00004141"/>
    </source>
</evidence>
<proteinExistence type="inferred from homology"/>
<dbReference type="HOGENOM" id="CLU_028200_2_1_1"/>
<keyword evidence="9" id="KW-1185">Reference proteome</keyword>
<organism evidence="8 9">
    <name type="scientific">Aureobasidium melanogenum (strain CBS 110374)</name>
    <name type="common">Aureobasidium pullulans var. melanogenum</name>
    <dbReference type="NCBI Taxonomy" id="1043003"/>
    <lineage>
        <taxon>Eukaryota</taxon>
        <taxon>Fungi</taxon>
        <taxon>Dikarya</taxon>
        <taxon>Ascomycota</taxon>
        <taxon>Pezizomycotina</taxon>
        <taxon>Dothideomycetes</taxon>
        <taxon>Dothideomycetidae</taxon>
        <taxon>Dothideales</taxon>
        <taxon>Saccotheciaceae</taxon>
        <taxon>Aureobasidium</taxon>
    </lineage>
</organism>
<evidence type="ECO:0000256" key="5">
    <source>
        <dbReference type="ARBA" id="ARBA00038359"/>
    </source>
</evidence>
<evidence type="ECO:0000313" key="9">
    <source>
        <dbReference type="Proteomes" id="UP000030672"/>
    </source>
</evidence>
<dbReference type="EMBL" id="KL584873">
    <property type="protein sequence ID" value="KEQ57729.1"/>
    <property type="molecule type" value="Genomic_DNA"/>
</dbReference>
<feature type="transmembrane region" description="Helical" evidence="6">
    <location>
        <begin position="17"/>
        <end position="40"/>
    </location>
</feature>
<dbReference type="InterPro" id="IPR052337">
    <property type="entry name" value="SAT4-like"/>
</dbReference>
<feature type="domain" description="Rhodopsin" evidence="7">
    <location>
        <begin position="45"/>
        <end position="251"/>
    </location>
</feature>
<feature type="transmembrane region" description="Helical" evidence="6">
    <location>
        <begin position="52"/>
        <end position="72"/>
    </location>
</feature>
<feature type="transmembrane region" description="Helical" evidence="6">
    <location>
        <begin position="127"/>
        <end position="148"/>
    </location>
</feature>
<feature type="transmembrane region" description="Helical" evidence="6">
    <location>
        <begin position="176"/>
        <end position="195"/>
    </location>
</feature>
<evidence type="ECO:0000256" key="4">
    <source>
        <dbReference type="ARBA" id="ARBA00023136"/>
    </source>
</evidence>
<protein>
    <submittedName>
        <fullName evidence="8">Integral membrane protein</fullName>
    </submittedName>
</protein>
<dbReference type="GO" id="GO:0016020">
    <property type="term" value="C:membrane"/>
    <property type="evidence" value="ECO:0007669"/>
    <property type="project" value="UniProtKB-SubCell"/>
</dbReference>
<keyword evidence="4 6" id="KW-0472">Membrane</keyword>
<evidence type="ECO:0000313" key="8">
    <source>
        <dbReference type="EMBL" id="KEQ57729.1"/>
    </source>
</evidence>
<dbReference type="Proteomes" id="UP000030672">
    <property type="component" value="Unassembled WGS sequence"/>
</dbReference>
<gene>
    <name evidence="8" type="ORF">M437DRAFT_61029</name>
</gene>
<keyword evidence="2 6" id="KW-0812">Transmembrane</keyword>
<dbReference type="InterPro" id="IPR049326">
    <property type="entry name" value="Rhodopsin_dom_fungi"/>
</dbReference>
<dbReference type="PANTHER" id="PTHR33048:SF146">
    <property type="entry name" value="INTEGRAL MEMBRANE PROTEIN"/>
    <property type="match status" value="1"/>
</dbReference>
<keyword evidence="3 6" id="KW-1133">Transmembrane helix</keyword>
<evidence type="ECO:0000259" key="7">
    <source>
        <dbReference type="Pfam" id="PF20684"/>
    </source>
</evidence>
<name>A0A074VFG9_AURM1</name>
<evidence type="ECO:0000256" key="3">
    <source>
        <dbReference type="ARBA" id="ARBA00022989"/>
    </source>
</evidence>
<dbReference type="GeneID" id="63917227"/>
<evidence type="ECO:0000256" key="6">
    <source>
        <dbReference type="SAM" id="Phobius"/>
    </source>
</evidence>
<dbReference type="PANTHER" id="PTHR33048">
    <property type="entry name" value="PTH11-LIKE INTEGRAL MEMBRANE PROTEIN (AFU_ORTHOLOGUE AFUA_5G11245)"/>
    <property type="match status" value="1"/>
</dbReference>
<dbReference type="AlphaFoldDB" id="A0A074VFG9"/>
<dbReference type="Pfam" id="PF20684">
    <property type="entry name" value="Fung_rhodopsin"/>
    <property type="match status" value="1"/>
</dbReference>